<evidence type="ECO:0000256" key="1">
    <source>
        <dbReference type="ARBA" id="ARBA00004123"/>
    </source>
</evidence>
<dbReference type="PANTHER" id="PTHR37534">
    <property type="entry name" value="TRANSCRIPTIONAL ACTIVATOR PROTEIN UGA3"/>
    <property type="match status" value="1"/>
</dbReference>
<dbReference type="PROSITE" id="PS50048">
    <property type="entry name" value="ZN2_CY6_FUNGAL_2"/>
    <property type="match status" value="1"/>
</dbReference>
<dbReference type="AlphaFoldDB" id="A0A9P8PE33"/>
<dbReference type="SMART" id="SM00066">
    <property type="entry name" value="GAL4"/>
    <property type="match status" value="1"/>
</dbReference>
<dbReference type="GO" id="GO:0000976">
    <property type="term" value="F:transcription cis-regulatory region binding"/>
    <property type="evidence" value="ECO:0007669"/>
    <property type="project" value="TreeGrafter"/>
</dbReference>
<keyword evidence="2" id="KW-0539">Nucleus</keyword>
<dbReference type="InterPro" id="IPR036864">
    <property type="entry name" value="Zn2-C6_fun-type_DNA-bd_sf"/>
</dbReference>
<dbReference type="InterPro" id="IPR001138">
    <property type="entry name" value="Zn2Cys6_DnaBD"/>
</dbReference>
<proteinExistence type="predicted"/>
<dbReference type="Pfam" id="PF11951">
    <property type="entry name" value="Fungal_trans_2"/>
    <property type="match status" value="1"/>
</dbReference>
<accession>A0A9P8PE33</accession>
<name>A0A9P8PE33_9ASCO</name>
<evidence type="ECO:0000313" key="5">
    <source>
        <dbReference type="Proteomes" id="UP000788993"/>
    </source>
</evidence>
<dbReference type="GO" id="GO:0008270">
    <property type="term" value="F:zinc ion binding"/>
    <property type="evidence" value="ECO:0007669"/>
    <property type="project" value="InterPro"/>
</dbReference>
<dbReference type="PANTHER" id="PTHR37534:SF43">
    <property type="entry name" value="FINGER DOMAIN PROTEIN, PUTATIVE (AFU_ORTHOLOGUE AFUA_1G01850)-RELATED"/>
    <property type="match status" value="1"/>
</dbReference>
<dbReference type="Proteomes" id="UP000788993">
    <property type="component" value="Unassembled WGS sequence"/>
</dbReference>
<dbReference type="Gene3D" id="4.10.240.10">
    <property type="entry name" value="Zn(2)-C6 fungal-type DNA-binding domain"/>
    <property type="match status" value="1"/>
</dbReference>
<dbReference type="GO" id="GO:0005634">
    <property type="term" value="C:nucleus"/>
    <property type="evidence" value="ECO:0007669"/>
    <property type="project" value="UniProtKB-SubCell"/>
</dbReference>
<evidence type="ECO:0000256" key="2">
    <source>
        <dbReference type="ARBA" id="ARBA00023242"/>
    </source>
</evidence>
<comment type="caution">
    <text evidence="4">The sequence shown here is derived from an EMBL/GenBank/DDBJ whole genome shotgun (WGS) entry which is preliminary data.</text>
</comment>
<keyword evidence="5" id="KW-1185">Reference proteome</keyword>
<evidence type="ECO:0000313" key="4">
    <source>
        <dbReference type="EMBL" id="KAH3669774.1"/>
    </source>
</evidence>
<dbReference type="GO" id="GO:0045944">
    <property type="term" value="P:positive regulation of transcription by RNA polymerase II"/>
    <property type="evidence" value="ECO:0007669"/>
    <property type="project" value="TreeGrafter"/>
</dbReference>
<dbReference type="SUPFAM" id="SSF57701">
    <property type="entry name" value="Zn2/Cys6 DNA-binding domain"/>
    <property type="match status" value="1"/>
</dbReference>
<reference evidence="4" key="1">
    <citation type="journal article" date="2021" name="Open Biol.">
        <title>Shared evolutionary footprints suggest mitochondrial oxidative damage underlies multiple complex I losses in fungi.</title>
        <authorList>
            <person name="Schikora-Tamarit M.A."/>
            <person name="Marcet-Houben M."/>
            <person name="Nosek J."/>
            <person name="Gabaldon T."/>
        </authorList>
    </citation>
    <scope>NUCLEOTIDE SEQUENCE</scope>
    <source>
        <strain evidence="4">NCAIM Y.01608</strain>
    </source>
</reference>
<dbReference type="Pfam" id="PF00172">
    <property type="entry name" value="Zn_clus"/>
    <property type="match status" value="1"/>
</dbReference>
<dbReference type="CDD" id="cd00067">
    <property type="entry name" value="GAL4"/>
    <property type="match status" value="1"/>
</dbReference>
<comment type="subcellular location">
    <subcellularLocation>
        <location evidence="1">Nucleus</location>
    </subcellularLocation>
</comment>
<evidence type="ECO:0000259" key="3">
    <source>
        <dbReference type="PROSITE" id="PS50048"/>
    </source>
</evidence>
<reference evidence="4" key="2">
    <citation type="submission" date="2021-01" db="EMBL/GenBank/DDBJ databases">
        <authorList>
            <person name="Schikora-Tamarit M.A."/>
        </authorList>
    </citation>
    <scope>NUCLEOTIDE SEQUENCE</scope>
    <source>
        <strain evidence="4">NCAIM Y.01608</strain>
    </source>
</reference>
<dbReference type="GO" id="GO:0000981">
    <property type="term" value="F:DNA-binding transcription factor activity, RNA polymerase II-specific"/>
    <property type="evidence" value="ECO:0007669"/>
    <property type="project" value="InterPro"/>
</dbReference>
<dbReference type="InterPro" id="IPR021858">
    <property type="entry name" value="Fun_TF"/>
</dbReference>
<protein>
    <recommendedName>
        <fullName evidence="3">Zn(2)-C6 fungal-type domain-containing protein</fullName>
    </recommendedName>
</protein>
<feature type="domain" description="Zn(2)-C6 fungal-type" evidence="3">
    <location>
        <begin position="53"/>
        <end position="83"/>
    </location>
</feature>
<sequence>MNDRASKLYQTFEDPHQIAFASTRSVGGGTVVAESGYWTCLRQWFLASGSLNGCHSCKKARIKCDETRPVCMNCQKASRKCDYSLKLIWGGRPYKNPRVEKLNPVAGLSRSILQQPTPESQANVKIKQEHQEQNLFLQPESSASPAAGGLASQSLHDNIRSVSNILDSMYDSANKPSQILENFQPYLPEPSPGDVNLTDMVDDYSDDIMKLELFHPTLQPNLHATPFIQERKWSRRMSKWETEDLEDDDNSLVMNREFSTTSNTYSLSRTYSETSTSDNSESIPRGLVPLPDLLLNVPDYYEAFNFFFSSTAQLFMPFGDAVQKYNPFKKVLPQLAFSNDGLLAVTVAYGLAHKSYLARQSEPAELLEQLLSRSLGDLLELLQNKETSTSDLTLTLVLLISSFMVFTFKHNLEVHLNGAKQILLLRGYNKPFEKLFKESKQLQSQCISGEIKRSKLIFFLLRWFAYIDVLAQLASPLEPTHQDIEKYNEKLKLTELCAQPSDFDYEFESNEDAESLMVDESHANVDYFLGFNIKYLPLYKKTIELIKQTNLRAVVNSSIGVLPSAIDRALQIAGTFQKLSSVSAQSQDTMIAINRVFMLFGLNQIYRRVLKVPKSSPLVQDMCAETISIIDMHILDDSPNQISIFLPVFVSGCDSNNGELRSRHLRRMTTIAHTGSPSAQFAVDLMTQCWERDQDWWQVMQKEDKKHLFF</sequence>
<organism evidence="4 5">
    <name type="scientific">Ogataea polymorpha</name>
    <dbReference type="NCBI Taxonomy" id="460523"/>
    <lineage>
        <taxon>Eukaryota</taxon>
        <taxon>Fungi</taxon>
        <taxon>Dikarya</taxon>
        <taxon>Ascomycota</taxon>
        <taxon>Saccharomycotina</taxon>
        <taxon>Pichiomycetes</taxon>
        <taxon>Pichiales</taxon>
        <taxon>Pichiaceae</taxon>
        <taxon>Ogataea</taxon>
    </lineage>
</organism>
<dbReference type="EMBL" id="JAEUBD010000983">
    <property type="protein sequence ID" value="KAH3669774.1"/>
    <property type="molecule type" value="Genomic_DNA"/>
</dbReference>
<dbReference type="PROSITE" id="PS00463">
    <property type="entry name" value="ZN2_CY6_FUNGAL_1"/>
    <property type="match status" value="1"/>
</dbReference>
<gene>
    <name evidence="4" type="ORF">OGATHE_002586</name>
</gene>